<reference evidence="1 2" key="1">
    <citation type="journal article" date="2021" name="Front. Genet.">
        <title>Chromosome-Level Genome Assembly Reveals Significant Gene Expansion in the Toll and IMD Signaling Pathways of Dendrolimus kikuchii.</title>
        <authorList>
            <person name="Zhou J."/>
            <person name="Wu P."/>
            <person name="Xiong Z."/>
            <person name="Liu N."/>
            <person name="Zhao N."/>
            <person name="Ji M."/>
            <person name="Qiu Y."/>
            <person name="Yang B."/>
        </authorList>
    </citation>
    <scope>NUCLEOTIDE SEQUENCE [LARGE SCALE GENOMIC DNA]</scope>
    <source>
        <strain evidence="1">Ann1</strain>
    </source>
</reference>
<protein>
    <submittedName>
        <fullName evidence="1">Uncharacterized protein</fullName>
    </submittedName>
</protein>
<organism evidence="1 2">
    <name type="scientific">Dendrolimus kikuchii</name>
    <dbReference type="NCBI Taxonomy" id="765133"/>
    <lineage>
        <taxon>Eukaryota</taxon>
        <taxon>Metazoa</taxon>
        <taxon>Ecdysozoa</taxon>
        <taxon>Arthropoda</taxon>
        <taxon>Hexapoda</taxon>
        <taxon>Insecta</taxon>
        <taxon>Pterygota</taxon>
        <taxon>Neoptera</taxon>
        <taxon>Endopterygota</taxon>
        <taxon>Lepidoptera</taxon>
        <taxon>Glossata</taxon>
        <taxon>Ditrysia</taxon>
        <taxon>Bombycoidea</taxon>
        <taxon>Lasiocampidae</taxon>
        <taxon>Dendrolimus</taxon>
    </lineage>
</organism>
<evidence type="ECO:0000313" key="2">
    <source>
        <dbReference type="Proteomes" id="UP000824533"/>
    </source>
</evidence>
<accession>A0ACC1CYE1</accession>
<evidence type="ECO:0000313" key="1">
    <source>
        <dbReference type="EMBL" id="KAJ0176514.1"/>
    </source>
</evidence>
<name>A0ACC1CYE1_9NEOP</name>
<keyword evidence="2" id="KW-1185">Reference proteome</keyword>
<proteinExistence type="predicted"/>
<dbReference type="Proteomes" id="UP000824533">
    <property type="component" value="Linkage Group LG13"/>
</dbReference>
<dbReference type="EMBL" id="CM034399">
    <property type="protein sequence ID" value="KAJ0176514.1"/>
    <property type="molecule type" value="Genomic_DNA"/>
</dbReference>
<comment type="caution">
    <text evidence="1">The sequence shown here is derived from an EMBL/GenBank/DDBJ whole genome shotgun (WGS) entry which is preliminary data.</text>
</comment>
<sequence length="122" mass="13944">MSSLDSLILKFYYKKGKNATQATKKNCDVYGPNAVSVRVAQIWFKRFQSGNFDIKDTRRSDRPVTDKIDAIFEKVEQDRHISNYDVAGELGIDYKTVLMHLKKLGTQKSLIFGCLMSSLKET</sequence>
<gene>
    <name evidence="1" type="ORF">K1T71_007693</name>
</gene>